<dbReference type="SUPFAM" id="SSF56672">
    <property type="entry name" value="DNA/RNA polymerases"/>
    <property type="match status" value="1"/>
</dbReference>
<dbReference type="Proteomes" id="UP000265520">
    <property type="component" value="Unassembled WGS sequence"/>
</dbReference>
<dbReference type="InterPro" id="IPR000477">
    <property type="entry name" value="RT_dom"/>
</dbReference>
<dbReference type="GO" id="GO:0004523">
    <property type="term" value="F:RNA-DNA hybrid ribonuclease activity"/>
    <property type="evidence" value="ECO:0007669"/>
    <property type="project" value="InterPro"/>
</dbReference>
<proteinExistence type="predicted"/>
<comment type="caution">
    <text evidence="2">The sequence shown here is derived from an EMBL/GenBank/DDBJ whole genome shotgun (WGS) entry which is preliminary data.</text>
</comment>
<dbReference type="InterPro" id="IPR026960">
    <property type="entry name" value="RVT-Znf"/>
</dbReference>
<gene>
    <name evidence="2" type="ORF">A2U01_0002852</name>
</gene>
<dbReference type="CDD" id="cd06222">
    <property type="entry name" value="RNase_H_like"/>
    <property type="match status" value="1"/>
</dbReference>
<name>A0A392M403_9FABA</name>
<keyword evidence="2" id="KW-0548">Nucleotidyltransferase</keyword>
<dbReference type="Gene3D" id="3.30.420.10">
    <property type="entry name" value="Ribonuclease H-like superfamily/Ribonuclease H"/>
    <property type="match status" value="1"/>
</dbReference>
<protein>
    <submittedName>
        <fullName evidence="2">RNA-directed DNA polymerase (Reverse transcriptase)</fullName>
    </submittedName>
</protein>
<dbReference type="AlphaFoldDB" id="A0A392M403"/>
<dbReference type="EMBL" id="LXQA010003139">
    <property type="protein sequence ID" value="MCH82056.1"/>
    <property type="molecule type" value="Genomic_DNA"/>
</dbReference>
<keyword evidence="3" id="KW-1185">Reference proteome</keyword>
<dbReference type="PANTHER" id="PTHR33116:SF86">
    <property type="entry name" value="REVERSE TRANSCRIPTASE DOMAIN-CONTAINING PROTEIN"/>
    <property type="match status" value="1"/>
</dbReference>
<dbReference type="InterPro" id="IPR043502">
    <property type="entry name" value="DNA/RNA_pol_sf"/>
</dbReference>
<dbReference type="Pfam" id="PF13966">
    <property type="entry name" value="zf-RVT"/>
    <property type="match status" value="1"/>
</dbReference>
<evidence type="ECO:0000313" key="3">
    <source>
        <dbReference type="Proteomes" id="UP000265520"/>
    </source>
</evidence>
<accession>A0A392M403</accession>
<dbReference type="InterPro" id="IPR002156">
    <property type="entry name" value="RNaseH_domain"/>
</dbReference>
<dbReference type="GO" id="GO:0003676">
    <property type="term" value="F:nucleic acid binding"/>
    <property type="evidence" value="ECO:0007669"/>
    <property type="project" value="InterPro"/>
</dbReference>
<sequence>RTRGTKGELALKIDISKAYDKVDWGFMRGVLERLGFSTKWIHWMMLCVSSVNYSVLVNFEKVGPIFPGRGLRQGDPLSPYLFILITEGLTTLIKRSLACGDLHGVKICRGAPTVSHLLFADDCFLFCRSTVAETNHLMSILKTYEEASGQEINLAKSEVFFSRNLSIEDQQDLSNIMGVRHVLGTGNYLGLPSMIGRKKKDVFAFIKDRIWKRINSWRGRALSRAGKEVMIKSVLQAIPTYVMSVYLLPDSTAKDIERMMNSFWWGGGANNKGIRWLAWDRMTYPKTQGGLGFRDIHMFNLAMIAKQGWNIMTKPHTLVSRLYKARWSIGSGTSIKIMSEPWLRGQGSVWLPSPQIQGVHNFTTNDLMIPNMKVWDKEKIESIFPMHIANCILETPLLDMIENDKLIWADDTHGQYSVKSGYKLLLNGTGKLDVGSQQKDWSSLWTIPAPPKVKHLLWRIVKGCLPTRMRLQERRVPCSLLCPLCNQHNEDDWHVFFGCATSHQARQAAGLEQIITPRLQQFCSVADMIFSICLTENKEIAGIFAMLLWILWNNRNNCVWNDNNEPGTSLGVKTRHLWNEWFSVAQEQQNMSQIAQQQHDTRWQKPVQGWYKCNVDAAFHKERNRSSFGWCLRDDEGRFVMAETTWLNGNCSIIEGESIALLEALKVLEQRGISHVIFETDSKSVVDAIRNLRGGSSEFSSIICLINNILLCNPNFKVKFIKRQANMVAHTLARAAISWSRRCTFESIPTCILPLLNNEMR</sequence>
<dbReference type="PANTHER" id="PTHR33116">
    <property type="entry name" value="REVERSE TRANSCRIPTASE ZINC-BINDING DOMAIN-CONTAINING PROTEIN-RELATED-RELATED"/>
    <property type="match status" value="1"/>
</dbReference>
<feature type="domain" description="Reverse transcriptase" evidence="1">
    <location>
        <begin position="1"/>
        <end position="181"/>
    </location>
</feature>
<evidence type="ECO:0000259" key="1">
    <source>
        <dbReference type="PROSITE" id="PS50878"/>
    </source>
</evidence>
<keyword evidence="2" id="KW-0695">RNA-directed DNA polymerase</keyword>
<reference evidence="2 3" key="1">
    <citation type="journal article" date="2018" name="Front. Plant Sci.">
        <title>Red Clover (Trifolium pratense) and Zigzag Clover (T. medium) - A Picture of Genomic Similarities and Differences.</title>
        <authorList>
            <person name="Dluhosova J."/>
            <person name="Istvanek J."/>
            <person name="Nedelnik J."/>
            <person name="Repkova J."/>
        </authorList>
    </citation>
    <scope>NUCLEOTIDE SEQUENCE [LARGE SCALE GENOMIC DNA]</scope>
    <source>
        <strain evidence="3">cv. 10/8</strain>
        <tissue evidence="2">Leaf</tissue>
    </source>
</reference>
<feature type="non-terminal residue" evidence="2">
    <location>
        <position position="1"/>
    </location>
</feature>
<dbReference type="PROSITE" id="PS50878">
    <property type="entry name" value="RT_POL"/>
    <property type="match status" value="1"/>
</dbReference>
<dbReference type="Pfam" id="PF00078">
    <property type="entry name" value="RVT_1"/>
    <property type="match status" value="1"/>
</dbReference>
<dbReference type="SUPFAM" id="SSF53098">
    <property type="entry name" value="Ribonuclease H-like"/>
    <property type="match status" value="1"/>
</dbReference>
<dbReference type="GO" id="GO:0003964">
    <property type="term" value="F:RNA-directed DNA polymerase activity"/>
    <property type="evidence" value="ECO:0007669"/>
    <property type="project" value="UniProtKB-KW"/>
</dbReference>
<dbReference type="Pfam" id="PF13456">
    <property type="entry name" value="RVT_3"/>
    <property type="match status" value="1"/>
</dbReference>
<keyword evidence="2" id="KW-0808">Transferase</keyword>
<dbReference type="InterPro" id="IPR044730">
    <property type="entry name" value="RNase_H-like_dom_plant"/>
</dbReference>
<dbReference type="InterPro" id="IPR012337">
    <property type="entry name" value="RNaseH-like_sf"/>
</dbReference>
<dbReference type="InterPro" id="IPR036397">
    <property type="entry name" value="RNaseH_sf"/>
</dbReference>
<organism evidence="2 3">
    <name type="scientific">Trifolium medium</name>
    <dbReference type="NCBI Taxonomy" id="97028"/>
    <lineage>
        <taxon>Eukaryota</taxon>
        <taxon>Viridiplantae</taxon>
        <taxon>Streptophyta</taxon>
        <taxon>Embryophyta</taxon>
        <taxon>Tracheophyta</taxon>
        <taxon>Spermatophyta</taxon>
        <taxon>Magnoliopsida</taxon>
        <taxon>eudicotyledons</taxon>
        <taxon>Gunneridae</taxon>
        <taxon>Pentapetalae</taxon>
        <taxon>rosids</taxon>
        <taxon>fabids</taxon>
        <taxon>Fabales</taxon>
        <taxon>Fabaceae</taxon>
        <taxon>Papilionoideae</taxon>
        <taxon>50 kb inversion clade</taxon>
        <taxon>NPAAA clade</taxon>
        <taxon>Hologalegina</taxon>
        <taxon>IRL clade</taxon>
        <taxon>Trifolieae</taxon>
        <taxon>Trifolium</taxon>
    </lineage>
</organism>
<evidence type="ECO:0000313" key="2">
    <source>
        <dbReference type="EMBL" id="MCH82056.1"/>
    </source>
</evidence>